<dbReference type="InterPro" id="IPR011013">
    <property type="entry name" value="Gal_mutarotase_sf_dom"/>
</dbReference>
<dbReference type="Pfam" id="PF02837">
    <property type="entry name" value="Glyco_hydro_2_N"/>
    <property type="match status" value="1"/>
</dbReference>
<evidence type="ECO:0000256" key="10">
    <source>
        <dbReference type="SAM" id="SignalP"/>
    </source>
</evidence>
<evidence type="ECO:0000256" key="3">
    <source>
        <dbReference type="ARBA" id="ARBA00007401"/>
    </source>
</evidence>
<dbReference type="GO" id="GO:0030246">
    <property type="term" value="F:carbohydrate binding"/>
    <property type="evidence" value="ECO:0007669"/>
    <property type="project" value="InterPro"/>
</dbReference>
<comment type="subunit">
    <text evidence="4">Monomer.</text>
</comment>
<dbReference type="AlphaFoldDB" id="A0A4Z0Q2B2"/>
<dbReference type="InterPro" id="IPR036156">
    <property type="entry name" value="Beta-gal/glucu_dom_sf"/>
</dbReference>
<organism evidence="14 15">
    <name type="scientific">Hymenobacter aquaticus</name>
    <dbReference type="NCBI Taxonomy" id="1867101"/>
    <lineage>
        <taxon>Bacteria</taxon>
        <taxon>Pseudomonadati</taxon>
        <taxon>Bacteroidota</taxon>
        <taxon>Cytophagia</taxon>
        <taxon>Cytophagales</taxon>
        <taxon>Hymenobacteraceae</taxon>
        <taxon>Hymenobacter</taxon>
    </lineage>
</organism>
<comment type="caution">
    <text evidence="14">The sequence shown here is derived from an EMBL/GenBank/DDBJ whole genome shotgun (WGS) entry which is preliminary data.</text>
</comment>
<dbReference type="EC" id="3.2.1.23" evidence="5"/>
<dbReference type="InterPro" id="IPR050347">
    <property type="entry name" value="Bact_Beta-galactosidase"/>
</dbReference>
<evidence type="ECO:0000256" key="5">
    <source>
        <dbReference type="ARBA" id="ARBA00012756"/>
    </source>
</evidence>
<protein>
    <recommendedName>
        <fullName evidence="5">beta-galactosidase</fullName>
        <ecNumber evidence="5">3.2.1.23</ecNumber>
    </recommendedName>
</protein>
<dbReference type="Proteomes" id="UP000297549">
    <property type="component" value="Unassembled WGS sequence"/>
</dbReference>
<dbReference type="GO" id="GO:0005990">
    <property type="term" value="P:lactose catabolic process"/>
    <property type="evidence" value="ECO:0007669"/>
    <property type="project" value="TreeGrafter"/>
</dbReference>
<evidence type="ECO:0000256" key="8">
    <source>
        <dbReference type="ARBA" id="ARBA00023295"/>
    </source>
</evidence>
<feature type="domain" description="Glycoside hydrolase family 2 immunoglobulin-like beta-sandwich" evidence="11">
    <location>
        <begin position="187"/>
        <end position="285"/>
    </location>
</feature>
<feature type="signal peptide" evidence="10">
    <location>
        <begin position="1"/>
        <end position="19"/>
    </location>
</feature>
<feature type="region of interest" description="Disordered" evidence="9">
    <location>
        <begin position="578"/>
        <end position="625"/>
    </location>
</feature>
<dbReference type="InterPro" id="IPR006102">
    <property type="entry name" value="Ig-like_GH2"/>
</dbReference>
<evidence type="ECO:0000256" key="9">
    <source>
        <dbReference type="SAM" id="MobiDB-lite"/>
    </source>
</evidence>
<dbReference type="GO" id="GO:0004565">
    <property type="term" value="F:beta-galactosidase activity"/>
    <property type="evidence" value="ECO:0007669"/>
    <property type="project" value="UniProtKB-EC"/>
</dbReference>
<feature type="domain" description="Glycoside hydrolase family 2 catalytic" evidence="12">
    <location>
        <begin position="289"/>
        <end position="504"/>
    </location>
</feature>
<dbReference type="OrthoDB" id="1007335at2"/>
<dbReference type="Pfam" id="PF00703">
    <property type="entry name" value="Glyco_hydro_2"/>
    <property type="match status" value="1"/>
</dbReference>
<keyword evidence="10" id="KW-0732">Signal</keyword>
<evidence type="ECO:0000259" key="11">
    <source>
        <dbReference type="Pfam" id="PF00703"/>
    </source>
</evidence>
<dbReference type="InterPro" id="IPR017853">
    <property type="entry name" value="GH"/>
</dbReference>
<feature type="chain" id="PRO_5021343651" description="beta-galactosidase" evidence="10">
    <location>
        <begin position="20"/>
        <end position="968"/>
    </location>
</feature>
<evidence type="ECO:0000259" key="13">
    <source>
        <dbReference type="Pfam" id="PF02837"/>
    </source>
</evidence>
<dbReference type="PANTHER" id="PTHR46323:SF2">
    <property type="entry name" value="BETA-GALACTOSIDASE"/>
    <property type="match status" value="1"/>
</dbReference>
<dbReference type="SUPFAM" id="SSF49785">
    <property type="entry name" value="Galactose-binding domain-like"/>
    <property type="match status" value="1"/>
</dbReference>
<dbReference type="EMBL" id="SRLC01000001">
    <property type="protein sequence ID" value="TGE24228.1"/>
    <property type="molecule type" value="Genomic_DNA"/>
</dbReference>
<feature type="domain" description="Glycosyl hydrolases family 2 sugar binding" evidence="13">
    <location>
        <begin position="52"/>
        <end position="185"/>
    </location>
</feature>
<sequence>MPKLYPFLLAALLPLASQAQQTQIQYLSGTDKDHTVKWKFHCSTGRNSGKWTTIPVPSNWELQGFGKYNYGHAKDTARGKEVGQYRYEFKVPKNWDGKTVNLVFDGAMTDTEVRINGQPAGPMHQGSYYRFKYDITKLLKPGKTNLLEATVAKHSANESVNDAERRGDFWLFGGIFRPVFLEALPATHISRVAVDAKADGSLRADVYTQGSGADEVVGQLYTLDGQKAGAEFRAAVAGSATTRLQTSLNQARLWTPETPNLYRVAFTLRKGGQPVHVVDKRIGFRTMEVRERDGMYLNGVKIKFKGVNRHSFWPTSGRVTSKALSIQDVNLMRDMNMNAVRMAHYPPDDHFLAACDSLGLMVLDEIAGWHGNYDTPTGTKLTEEMVRKDENHPSIVVWVNGNEGGHNFDLDPVLDRMDLQQRPVIHAWQVFRGTDTQHYINYDYGNGTHLQGHNVVFPTEFLHGLYDGGHGAGLEDYWEQMWAHPRSAGGFLWDFSDAGVVRTDKGGILDTDGNHGADGILGPYREKEGSFFTIKEVWSPVFFERREITPAFDGTFRVQNRFHFTDLNQCKFTWKLVKLPGPGDPTPGPSPQERGARREKSLSAPPHARTHPSPGGEGLGVGSLTAPSIAPNGTYGTLKVALPADWQQHDVLYLTANYPDGREIYTWSWPIARPSAVAQRLIRLEGPTAAKLTETDSLYNVSANGVELSFSRRSGLLRSVRNAKGVIPLTNGPVLAEGETAFEGLSQRQDGPNVVIEAKFGKQSRYQSLQWTVYPSGWVRLTAKYFPKDYDFALAGLSFSYPEKDVRGAQWRGDGPYRVWKDRLKGTNLGVWTKGYNDTSTGEMNGTRGPEYPEFKGYYSNFYWLTLQTTGQPFTVICDQEDVYLRLFTPRFSATPYNTAPAFPSGQLSFMHGITPIGTKSQKAENMGPMGKTNMYYDYGKDPSYAKEMTLYFDFSGQQAQEKSVGQR</sequence>
<dbReference type="Gene3D" id="2.70.98.10">
    <property type="match status" value="1"/>
</dbReference>
<keyword evidence="6 14" id="KW-0378">Hydrolase</keyword>
<evidence type="ECO:0000256" key="2">
    <source>
        <dbReference type="ARBA" id="ARBA00001913"/>
    </source>
</evidence>
<proteinExistence type="inferred from homology"/>
<accession>A0A4Z0Q2B2</accession>
<dbReference type="SUPFAM" id="SSF49303">
    <property type="entry name" value="beta-Galactosidase/glucuronidase domain"/>
    <property type="match status" value="1"/>
</dbReference>
<evidence type="ECO:0000256" key="4">
    <source>
        <dbReference type="ARBA" id="ARBA00011245"/>
    </source>
</evidence>
<dbReference type="InterPro" id="IPR006103">
    <property type="entry name" value="Glyco_hydro_2_cat"/>
</dbReference>
<dbReference type="InterPro" id="IPR008979">
    <property type="entry name" value="Galactose-bd-like_sf"/>
</dbReference>
<evidence type="ECO:0000256" key="1">
    <source>
        <dbReference type="ARBA" id="ARBA00001412"/>
    </source>
</evidence>
<comment type="catalytic activity">
    <reaction evidence="1">
        <text>Hydrolysis of terminal non-reducing beta-D-galactose residues in beta-D-galactosides.</text>
        <dbReference type="EC" id="3.2.1.23"/>
    </reaction>
</comment>
<keyword evidence="7" id="KW-0106">Calcium</keyword>
<dbReference type="GO" id="GO:0009341">
    <property type="term" value="C:beta-galactosidase complex"/>
    <property type="evidence" value="ECO:0007669"/>
    <property type="project" value="TreeGrafter"/>
</dbReference>
<keyword evidence="15" id="KW-1185">Reference proteome</keyword>
<dbReference type="SUPFAM" id="SSF51445">
    <property type="entry name" value="(Trans)glycosidases"/>
    <property type="match status" value="1"/>
</dbReference>
<evidence type="ECO:0000256" key="7">
    <source>
        <dbReference type="ARBA" id="ARBA00022837"/>
    </source>
</evidence>
<dbReference type="Gene3D" id="2.60.120.260">
    <property type="entry name" value="Galactose-binding domain-like"/>
    <property type="match status" value="1"/>
</dbReference>
<name>A0A4Z0Q2B2_9BACT</name>
<keyword evidence="8" id="KW-0326">Glycosidase</keyword>
<comment type="similarity">
    <text evidence="3">Belongs to the glycosyl hydrolase 2 family.</text>
</comment>
<dbReference type="Pfam" id="PF02836">
    <property type="entry name" value="Glyco_hydro_2_C"/>
    <property type="match status" value="1"/>
</dbReference>
<dbReference type="PANTHER" id="PTHR46323">
    <property type="entry name" value="BETA-GALACTOSIDASE"/>
    <property type="match status" value="1"/>
</dbReference>
<dbReference type="InterPro" id="IPR013783">
    <property type="entry name" value="Ig-like_fold"/>
</dbReference>
<comment type="cofactor">
    <cofactor evidence="2">
        <name>Ca(2+)</name>
        <dbReference type="ChEBI" id="CHEBI:29108"/>
    </cofactor>
</comment>
<gene>
    <name evidence="14" type="ORF">E5K00_03160</name>
</gene>
<evidence type="ECO:0000313" key="14">
    <source>
        <dbReference type="EMBL" id="TGE24228.1"/>
    </source>
</evidence>
<dbReference type="RefSeq" id="WP_135461597.1">
    <property type="nucleotide sequence ID" value="NZ_SRLC01000001.1"/>
</dbReference>
<dbReference type="SUPFAM" id="SSF74650">
    <property type="entry name" value="Galactose mutarotase-like"/>
    <property type="match status" value="1"/>
</dbReference>
<evidence type="ECO:0000256" key="6">
    <source>
        <dbReference type="ARBA" id="ARBA00022801"/>
    </source>
</evidence>
<reference evidence="14 15" key="1">
    <citation type="submission" date="2019-04" db="EMBL/GenBank/DDBJ databases">
        <authorList>
            <person name="Feng G."/>
            <person name="Zhang J."/>
            <person name="Zhu H."/>
        </authorList>
    </citation>
    <scope>NUCLEOTIDE SEQUENCE [LARGE SCALE GENOMIC DNA]</scope>
    <source>
        <strain evidence="14 15">JCM 31653</strain>
    </source>
</reference>
<dbReference type="InterPro" id="IPR006104">
    <property type="entry name" value="Glyco_hydro_2_N"/>
</dbReference>
<evidence type="ECO:0000259" key="12">
    <source>
        <dbReference type="Pfam" id="PF02836"/>
    </source>
</evidence>
<dbReference type="Gene3D" id="2.60.40.10">
    <property type="entry name" value="Immunoglobulins"/>
    <property type="match status" value="1"/>
</dbReference>
<dbReference type="InterPro" id="IPR014718">
    <property type="entry name" value="GH-type_carb-bd"/>
</dbReference>
<dbReference type="InterPro" id="IPR006101">
    <property type="entry name" value="Glyco_hydro_2"/>
</dbReference>
<evidence type="ECO:0000313" key="15">
    <source>
        <dbReference type="Proteomes" id="UP000297549"/>
    </source>
</evidence>
<dbReference type="Gene3D" id="3.20.20.80">
    <property type="entry name" value="Glycosidases"/>
    <property type="match status" value="1"/>
</dbReference>
<dbReference type="PRINTS" id="PR00132">
    <property type="entry name" value="GLHYDRLASE2"/>
</dbReference>